<dbReference type="Proteomes" id="UP000886520">
    <property type="component" value="Chromosome 4"/>
</dbReference>
<dbReference type="Pfam" id="PF00097">
    <property type="entry name" value="zf-C3HC4"/>
    <property type="match status" value="1"/>
</dbReference>
<name>A0A9D4V9H2_ADICA</name>
<evidence type="ECO:0000256" key="3">
    <source>
        <dbReference type="ARBA" id="ARBA00004906"/>
    </source>
</evidence>
<keyword evidence="9" id="KW-0862">Zinc</keyword>
<comment type="pathway">
    <text evidence="3">Protein modification; protein ubiquitination.</text>
</comment>
<dbReference type="GO" id="GO:0006511">
    <property type="term" value="P:ubiquitin-dependent protein catabolic process"/>
    <property type="evidence" value="ECO:0007669"/>
    <property type="project" value="InterPro"/>
</dbReference>
<dbReference type="PROSITE" id="PS00518">
    <property type="entry name" value="ZF_RING_1"/>
    <property type="match status" value="1"/>
</dbReference>
<dbReference type="EC" id="2.3.2.27" evidence="4"/>
<gene>
    <name evidence="15" type="ORF">GOP47_0004555</name>
</gene>
<accession>A0A9D4V9H2</accession>
<evidence type="ECO:0000313" key="16">
    <source>
        <dbReference type="Proteomes" id="UP000886520"/>
    </source>
</evidence>
<evidence type="ECO:0000256" key="10">
    <source>
        <dbReference type="ARBA" id="ARBA00023136"/>
    </source>
</evidence>
<proteinExistence type="predicted"/>
<keyword evidence="7 11" id="KW-0863">Zinc-finger</keyword>
<dbReference type="OrthoDB" id="6270329at2759"/>
<keyword evidence="8" id="KW-0833">Ubl conjugation pathway</keyword>
<reference evidence="15" key="1">
    <citation type="submission" date="2021-01" db="EMBL/GenBank/DDBJ databases">
        <title>Adiantum capillus-veneris genome.</title>
        <authorList>
            <person name="Fang Y."/>
            <person name="Liao Q."/>
        </authorList>
    </citation>
    <scope>NUCLEOTIDE SEQUENCE</scope>
    <source>
        <strain evidence="15">H3</strain>
        <tissue evidence="15">Leaf</tissue>
    </source>
</reference>
<sequence>MEDVSFQSNAAIHSKRARYDPFLQFGCRLPSCNTHAPESSLNHMDEARMDVHGQESNKSQGSCAHTLGEVEAMGEVEAKPAPDEHPSIAIEDLGSFDCHICLEVAQEPVVTICGHLFCWPCIYQWLHLHSLAKDCPVCKASLGDDSKIVPLYGKGKFGSPDPRSSTPLPHRPHGHWAQDGGPPPYLTPEQHTTPPPMTTSSFGTLEPWIHPRRPPSHRLPFHSTFHPPNHRVPLFEMQFHTDNEFFSASSSSSTSDNGSLSREGFTSRLQASLTSEQREVLFYRLYIILVCVVIALVLFF</sequence>
<evidence type="ECO:0000259" key="14">
    <source>
        <dbReference type="PROSITE" id="PS50089"/>
    </source>
</evidence>
<dbReference type="PROSITE" id="PS50089">
    <property type="entry name" value="ZF_RING_2"/>
    <property type="match status" value="1"/>
</dbReference>
<dbReference type="InterPro" id="IPR045103">
    <property type="entry name" value="RNF5/RNF185-like"/>
</dbReference>
<dbReference type="GO" id="GO:0005783">
    <property type="term" value="C:endoplasmic reticulum"/>
    <property type="evidence" value="ECO:0007669"/>
    <property type="project" value="InterPro"/>
</dbReference>
<evidence type="ECO:0000256" key="12">
    <source>
        <dbReference type="SAM" id="MobiDB-lite"/>
    </source>
</evidence>
<feature type="region of interest" description="Disordered" evidence="12">
    <location>
        <begin position="153"/>
        <end position="195"/>
    </location>
</feature>
<dbReference type="InterPro" id="IPR001841">
    <property type="entry name" value="Znf_RING"/>
</dbReference>
<feature type="domain" description="RING-type" evidence="14">
    <location>
        <begin position="98"/>
        <end position="139"/>
    </location>
</feature>
<dbReference type="EMBL" id="JABFUD020000004">
    <property type="protein sequence ID" value="KAI5081372.1"/>
    <property type="molecule type" value="Genomic_DNA"/>
</dbReference>
<dbReference type="InterPro" id="IPR018957">
    <property type="entry name" value="Znf_C3HC4_RING-type"/>
</dbReference>
<evidence type="ECO:0000256" key="8">
    <source>
        <dbReference type="ARBA" id="ARBA00022786"/>
    </source>
</evidence>
<evidence type="ECO:0000256" key="4">
    <source>
        <dbReference type="ARBA" id="ARBA00012483"/>
    </source>
</evidence>
<dbReference type="SUPFAM" id="SSF57850">
    <property type="entry name" value="RING/U-box"/>
    <property type="match status" value="1"/>
</dbReference>
<protein>
    <recommendedName>
        <fullName evidence="4">RING-type E3 ubiquitin transferase</fullName>
        <ecNumber evidence="4">2.3.2.27</ecNumber>
    </recommendedName>
</protein>
<evidence type="ECO:0000256" key="2">
    <source>
        <dbReference type="ARBA" id="ARBA00004308"/>
    </source>
</evidence>
<dbReference type="SMART" id="SM00184">
    <property type="entry name" value="RING"/>
    <property type="match status" value="1"/>
</dbReference>
<dbReference type="GO" id="GO:0008270">
    <property type="term" value="F:zinc ion binding"/>
    <property type="evidence" value="ECO:0007669"/>
    <property type="project" value="UniProtKB-KW"/>
</dbReference>
<feature type="transmembrane region" description="Helical" evidence="13">
    <location>
        <begin position="281"/>
        <end position="299"/>
    </location>
</feature>
<organism evidence="15 16">
    <name type="scientific">Adiantum capillus-veneris</name>
    <name type="common">Maidenhair fern</name>
    <dbReference type="NCBI Taxonomy" id="13818"/>
    <lineage>
        <taxon>Eukaryota</taxon>
        <taxon>Viridiplantae</taxon>
        <taxon>Streptophyta</taxon>
        <taxon>Embryophyta</taxon>
        <taxon>Tracheophyta</taxon>
        <taxon>Polypodiopsida</taxon>
        <taxon>Polypodiidae</taxon>
        <taxon>Polypodiales</taxon>
        <taxon>Pteridineae</taxon>
        <taxon>Pteridaceae</taxon>
        <taxon>Vittarioideae</taxon>
        <taxon>Adiantum</taxon>
    </lineage>
</organism>
<evidence type="ECO:0000256" key="11">
    <source>
        <dbReference type="PROSITE-ProRule" id="PRU00175"/>
    </source>
</evidence>
<evidence type="ECO:0000313" key="15">
    <source>
        <dbReference type="EMBL" id="KAI5081372.1"/>
    </source>
</evidence>
<dbReference type="InterPro" id="IPR017907">
    <property type="entry name" value="Znf_RING_CS"/>
</dbReference>
<dbReference type="InterPro" id="IPR013083">
    <property type="entry name" value="Znf_RING/FYVE/PHD"/>
</dbReference>
<evidence type="ECO:0000256" key="6">
    <source>
        <dbReference type="ARBA" id="ARBA00022723"/>
    </source>
</evidence>
<comment type="catalytic activity">
    <reaction evidence="1">
        <text>S-ubiquitinyl-[E2 ubiquitin-conjugating enzyme]-L-cysteine + [acceptor protein]-L-lysine = [E2 ubiquitin-conjugating enzyme]-L-cysteine + N(6)-ubiquitinyl-[acceptor protein]-L-lysine.</text>
        <dbReference type="EC" id="2.3.2.27"/>
    </reaction>
</comment>
<evidence type="ECO:0000256" key="13">
    <source>
        <dbReference type="SAM" id="Phobius"/>
    </source>
</evidence>
<dbReference type="AlphaFoldDB" id="A0A9D4V9H2"/>
<evidence type="ECO:0000256" key="7">
    <source>
        <dbReference type="ARBA" id="ARBA00022771"/>
    </source>
</evidence>
<keyword evidence="5" id="KW-0808">Transferase</keyword>
<dbReference type="PANTHER" id="PTHR12313">
    <property type="entry name" value="E3 UBIQUITIN-PROTEIN LIGASE RNF5-RELATED"/>
    <property type="match status" value="1"/>
</dbReference>
<keyword evidence="13" id="KW-0812">Transmembrane</keyword>
<keyword evidence="16" id="KW-1185">Reference proteome</keyword>
<dbReference type="Gene3D" id="3.30.40.10">
    <property type="entry name" value="Zinc/RING finger domain, C3HC4 (zinc finger)"/>
    <property type="match status" value="1"/>
</dbReference>
<comment type="caution">
    <text evidence="15">The sequence shown here is derived from an EMBL/GenBank/DDBJ whole genome shotgun (WGS) entry which is preliminary data.</text>
</comment>
<evidence type="ECO:0000256" key="5">
    <source>
        <dbReference type="ARBA" id="ARBA00022679"/>
    </source>
</evidence>
<comment type="subcellular location">
    <subcellularLocation>
        <location evidence="2">Endomembrane system</location>
    </subcellularLocation>
</comment>
<keyword evidence="6" id="KW-0479">Metal-binding</keyword>
<keyword evidence="13" id="KW-1133">Transmembrane helix</keyword>
<evidence type="ECO:0000256" key="1">
    <source>
        <dbReference type="ARBA" id="ARBA00000900"/>
    </source>
</evidence>
<dbReference type="GO" id="GO:0061630">
    <property type="term" value="F:ubiquitin protein ligase activity"/>
    <property type="evidence" value="ECO:0007669"/>
    <property type="project" value="UniProtKB-EC"/>
</dbReference>
<evidence type="ECO:0000256" key="9">
    <source>
        <dbReference type="ARBA" id="ARBA00022833"/>
    </source>
</evidence>
<keyword evidence="10 13" id="KW-0472">Membrane</keyword>